<reference evidence="3" key="2">
    <citation type="submission" date="2023-01" db="EMBL/GenBank/DDBJ databases">
        <authorList>
            <person name="Petersen C."/>
        </authorList>
    </citation>
    <scope>NUCLEOTIDE SEQUENCE</scope>
    <source>
        <strain evidence="3">IBT 15450</strain>
    </source>
</reference>
<name>A0AAD6I7K8_PENCN</name>
<keyword evidence="2" id="KW-0812">Transmembrane</keyword>
<keyword evidence="2" id="KW-0472">Membrane</keyword>
<keyword evidence="4" id="KW-1185">Reference proteome</keyword>
<evidence type="ECO:0008006" key="5">
    <source>
        <dbReference type="Google" id="ProtNLM"/>
    </source>
</evidence>
<dbReference type="Gene3D" id="2.40.370.10">
    <property type="entry name" value="AttH-like domain"/>
    <property type="match status" value="1"/>
</dbReference>
<organism evidence="3 4">
    <name type="scientific">Penicillium canescens</name>
    <dbReference type="NCBI Taxonomy" id="5083"/>
    <lineage>
        <taxon>Eukaryota</taxon>
        <taxon>Fungi</taxon>
        <taxon>Dikarya</taxon>
        <taxon>Ascomycota</taxon>
        <taxon>Pezizomycotina</taxon>
        <taxon>Eurotiomycetes</taxon>
        <taxon>Eurotiomycetidae</taxon>
        <taxon>Eurotiales</taxon>
        <taxon>Aspergillaceae</taxon>
        <taxon>Penicillium</taxon>
    </lineage>
</organism>
<proteinExistence type="predicted"/>
<evidence type="ECO:0000256" key="1">
    <source>
        <dbReference type="SAM" id="MobiDB-lite"/>
    </source>
</evidence>
<dbReference type="InterPro" id="IPR023374">
    <property type="entry name" value="AttH-like_dom_sf"/>
</dbReference>
<dbReference type="SUPFAM" id="SSF159245">
    <property type="entry name" value="AttH-like"/>
    <property type="match status" value="1"/>
</dbReference>
<evidence type="ECO:0000256" key="2">
    <source>
        <dbReference type="SAM" id="Phobius"/>
    </source>
</evidence>
<dbReference type="InterPro" id="IPR053112">
    <property type="entry name" value="Fungal_Dehydratase/Hydratase"/>
</dbReference>
<feature type="compositionally biased region" description="Polar residues" evidence="1">
    <location>
        <begin position="1"/>
        <end position="18"/>
    </location>
</feature>
<feature type="transmembrane region" description="Helical" evidence="2">
    <location>
        <begin position="34"/>
        <end position="55"/>
    </location>
</feature>
<dbReference type="PANTHER" id="PTHR40617">
    <property type="entry name" value="TERPENE CYCLASE ASQC"/>
    <property type="match status" value="1"/>
</dbReference>
<comment type="caution">
    <text evidence="3">The sequence shown here is derived from an EMBL/GenBank/DDBJ whole genome shotgun (WGS) entry which is preliminary data.</text>
</comment>
<evidence type="ECO:0000313" key="4">
    <source>
        <dbReference type="Proteomes" id="UP001219568"/>
    </source>
</evidence>
<accession>A0AAD6I7K8</accession>
<sequence>MKPASRAQQVVAGTSANNRSISTRPRPPSSSGTMITSAVYLLSIWAGMVSAVYIFQPDNHTTWKNTRIPTIIDPSEDQNSGSYWTSAFLTTTTGRQFLLIQHQFAAYCKSSVLDLGSLEYWKHVDHCEPNNDTKTVTSDSLSLRFPNFSVVTTTPDKVSGLELYAKSRDYSFTLNVECRTSKMLMNGGNGVIAWGADRAHSNTTHWSIPAARTSGLLTLGKSKPLALDPAKSFAYYDHQNIFGGAPNNFTWFEAHFPNPNIRVSIWAYDWADSSDEWRYATVRVGDETMMVLPYTWQVDWDDTWVSGTSNRTYPQRWTLTFENGDYLTFKSVKKDQEMLEGTWTGFATIESRFMGQTSGFGIVDQVHVSRARANLS</sequence>
<reference evidence="3" key="1">
    <citation type="journal article" date="2023" name="IMA Fungus">
        <title>Comparative genomic study of the Penicillium genus elucidates a diverse pangenome and 15 lateral gene transfer events.</title>
        <authorList>
            <person name="Petersen C."/>
            <person name="Sorensen T."/>
            <person name="Nielsen M.R."/>
            <person name="Sondergaard T.E."/>
            <person name="Sorensen J.L."/>
            <person name="Fitzpatrick D.A."/>
            <person name="Frisvad J.C."/>
            <person name="Nielsen K.L."/>
        </authorList>
    </citation>
    <scope>NUCLEOTIDE SEQUENCE</scope>
    <source>
        <strain evidence="3">IBT 15450</strain>
    </source>
</reference>
<feature type="region of interest" description="Disordered" evidence="1">
    <location>
        <begin position="1"/>
        <end position="32"/>
    </location>
</feature>
<gene>
    <name evidence="3" type="ORF">N7460_009501</name>
</gene>
<protein>
    <recommendedName>
        <fullName evidence="5">AttH domain-containing protein</fullName>
    </recommendedName>
</protein>
<dbReference type="AlphaFoldDB" id="A0AAD6I7K8"/>
<dbReference type="Proteomes" id="UP001219568">
    <property type="component" value="Unassembled WGS sequence"/>
</dbReference>
<evidence type="ECO:0000313" key="3">
    <source>
        <dbReference type="EMBL" id="KAJ6035326.1"/>
    </source>
</evidence>
<dbReference type="PANTHER" id="PTHR40617:SF1">
    <property type="entry name" value="ATTH DOMAIN-CONTAINING PROTEIN-RELATED"/>
    <property type="match status" value="1"/>
</dbReference>
<dbReference type="EMBL" id="JAQJZL010000010">
    <property type="protein sequence ID" value="KAJ6035326.1"/>
    <property type="molecule type" value="Genomic_DNA"/>
</dbReference>
<keyword evidence="2" id="KW-1133">Transmembrane helix</keyword>